<dbReference type="GO" id="GO:0019265">
    <property type="term" value="P:glycine biosynthetic process, by transamination of glyoxylate"/>
    <property type="evidence" value="ECO:0007669"/>
    <property type="project" value="TreeGrafter"/>
</dbReference>
<comment type="caution">
    <text evidence="5">The sequence shown here is derived from an EMBL/GenBank/DDBJ whole genome shotgun (WGS) entry which is preliminary data.</text>
</comment>
<keyword evidence="3" id="KW-0808">Transferase</keyword>
<dbReference type="InterPro" id="IPR015421">
    <property type="entry name" value="PyrdxlP-dep_Trfase_major"/>
</dbReference>
<keyword evidence="4" id="KW-0663">Pyridoxal phosphate</keyword>
<organism evidence="5 6">
    <name type="scientific">Pycnococcus provasolii</name>
    <dbReference type="NCBI Taxonomy" id="41880"/>
    <lineage>
        <taxon>Eukaryota</taxon>
        <taxon>Viridiplantae</taxon>
        <taxon>Chlorophyta</taxon>
        <taxon>Pseudoscourfieldiophyceae</taxon>
        <taxon>Pseudoscourfieldiales</taxon>
        <taxon>Pycnococcaceae</taxon>
        <taxon>Pycnococcus</taxon>
    </lineage>
</organism>
<name>A0A830HTK8_9CHLO</name>
<protein>
    <recommendedName>
        <fullName evidence="7">Alanine--glyoxylate transaminase</fullName>
    </recommendedName>
</protein>
<dbReference type="PANTHER" id="PTHR21152:SF24">
    <property type="entry name" value="ALANINE--GLYOXYLATE AMINOTRANSFERASE 1"/>
    <property type="match status" value="1"/>
</dbReference>
<dbReference type="PANTHER" id="PTHR21152">
    <property type="entry name" value="AMINOTRANSFERASE CLASS V"/>
    <property type="match status" value="1"/>
</dbReference>
<dbReference type="AlphaFoldDB" id="A0A830HTK8"/>
<dbReference type="InterPro" id="IPR015422">
    <property type="entry name" value="PyrdxlP-dep_Trfase_small"/>
</dbReference>
<sequence length="440" mass="47750">MLRSLALKATTGSDGLARRISASVFQRMFSSSSSSSSSSASSASASASAASSSTCDASFHKKPLPLDHNGGLYEYSVVYTDRALNHMSDPFGEITRDLNGILNTAYNSHRALMFPGSGTYSMEACARAFATDKKVLVLRNGYFSYRWTDIFEQTGIPSEVTVLKGQPQGSGPRPQFTPHNLEDVVATIKREKPAVVFAPHIETSTGIKLPDEYVAEVGAAVQEHGGHFVLDCIASGTYWVDMKAQNVDVVISAPQKGWTGPACVGLAMLSERATEVVRTMKPTSMVLNLSKWLDVAESYENGGFMYYATMPTDAIQLFRDVARETQQYGFDNAKTDFVKLGEEVREMMGSKGFTTVAADGYHAPGVVVAYTDDPNMFGKFKSKGYQIAAGVPFMIDEPKGNHTFRIGLFGLDKIKDRALTVSRLEKGFDDVLGMPVEATA</sequence>
<dbReference type="GO" id="GO:0004760">
    <property type="term" value="F:L-serine-pyruvate transaminase activity"/>
    <property type="evidence" value="ECO:0007669"/>
    <property type="project" value="TreeGrafter"/>
</dbReference>
<dbReference type="EMBL" id="BNJQ01000029">
    <property type="protein sequence ID" value="GHP10318.1"/>
    <property type="molecule type" value="Genomic_DNA"/>
</dbReference>
<evidence type="ECO:0000256" key="3">
    <source>
        <dbReference type="ARBA" id="ARBA00022679"/>
    </source>
</evidence>
<evidence type="ECO:0000313" key="6">
    <source>
        <dbReference type="Proteomes" id="UP000660262"/>
    </source>
</evidence>
<evidence type="ECO:0000313" key="5">
    <source>
        <dbReference type="EMBL" id="GHP10318.1"/>
    </source>
</evidence>
<accession>A0A830HTK8</accession>
<dbReference type="GO" id="GO:0005777">
    <property type="term" value="C:peroxisome"/>
    <property type="evidence" value="ECO:0007669"/>
    <property type="project" value="TreeGrafter"/>
</dbReference>
<dbReference type="SUPFAM" id="SSF53383">
    <property type="entry name" value="PLP-dependent transferases"/>
    <property type="match status" value="1"/>
</dbReference>
<evidence type="ECO:0000256" key="1">
    <source>
        <dbReference type="ARBA" id="ARBA00001933"/>
    </source>
</evidence>
<proteinExistence type="predicted"/>
<dbReference type="InterPro" id="IPR015424">
    <property type="entry name" value="PyrdxlP-dep_Trfase"/>
</dbReference>
<dbReference type="Proteomes" id="UP000660262">
    <property type="component" value="Unassembled WGS sequence"/>
</dbReference>
<evidence type="ECO:0000256" key="2">
    <source>
        <dbReference type="ARBA" id="ARBA00022576"/>
    </source>
</evidence>
<dbReference type="Gene3D" id="3.90.1150.10">
    <property type="entry name" value="Aspartate Aminotransferase, domain 1"/>
    <property type="match status" value="1"/>
</dbReference>
<dbReference type="GO" id="GO:0008453">
    <property type="term" value="F:alanine-glyoxylate transaminase activity"/>
    <property type="evidence" value="ECO:0007669"/>
    <property type="project" value="TreeGrafter"/>
</dbReference>
<keyword evidence="2" id="KW-0032">Aminotransferase</keyword>
<dbReference type="Gene3D" id="3.40.640.10">
    <property type="entry name" value="Type I PLP-dependent aspartate aminotransferase-like (Major domain)"/>
    <property type="match status" value="1"/>
</dbReference>
<keyword evidence="6" id="KW-1185">Reference proteome</keyword>
<dbReference type="OrthoDB" id="7403325at2759"/>
<evidence type="ECO:0000256" key="4">
    <source>
        <dbReference type="ARBA" id="ARBA00022898"/>
    </source>
</evidence>
<gene>
    <name evidence="5" type="ORF">PPROV_000904900</name>
</gene>
<reference evidence="5" key="1">
    <citation type="submission" date="2020-10" db="EMBL/GenBank/DDBJ databases">
        <title>Unveiling of a novel bifunctional photoreceptor, Dualchrome1, isolated from a cosmopolitan green alga.</title>
        <authorList>
            <person name="Suzuki S."/>
            <person name="Kawachi M."/>
        </authorList>
    </citation>
    <scope>NUCLEOTIDE SEQUENCE</scope>
    <source>
        <strain evidence="5">NIES 2893</strain>
    </source>
</reference>
<evidence type="ECO:0008006" key="7">
    <source>
        <dbReference type="Google" id="ProtNLM"/>
    </source>
</evidence>
<comment type="cofactor">
    <cofactor evidence="1">
        <name>pyridoxal 5'-phosphate</name>
        <dbReference type="ChEBI" id="CHEBI:597326"/>
    </cofactor>
</comment>